<comment type="caution">
    <text evidence="1">The sequence shown here is derived from an EMBL/GenBank/DDBJ whole genome shotgun (WGS) entry which is preliminary data.</text>
</comment>
<dbReference type="Proteomes" id="UP001222027">
    <property type="component" value="Unassembled WGS sequence"/>
</dbReference>
<keyword evidence="2" id="KW-1185">Reference proteome</keyword>
<dbReference type="EMBL" id="JAQQAF010000002">
    <property type="protein sequence ID" value="KAJ8505540.1"/>
    <property type="molecule type" value="Genomic_DNA"/>
</dbReference>
<evidence type="ECO:0000313" key="1">
    <source>
        <dbReference type="EMBL" id="KAJ8505540.1"/>
    </source>
</evidence>
<name>A0AAV8RF11_ENSVE</name>
<sequence>MAAMPEKRKRAQETGSSKLDELLLALCACDLIVSRDRRRPTEEDTVRSRRCLGRLTLFPYVKLKRKAVHGRLQA</sequence>
<protein>
    <submittedName>
        <fullName evidence="1">Uncharacterized protein</fullName>
    </submittedName>
</protein>
<evidence type="ECO:0000313" key="2">
    <source>
        <dbReference type="Proteomes" id="UP001222027"/>
    </source>
</evidence>
<proteinExistence type="predicted"/>
<dbReference type="AlphaFoldDB" id="A0AAV8RF11"/>
<gene>
    <name evidence="1" type="ORF">OPV22_006426</name>
</gene>
<reference evidence="1 2" key="1">
    <citation type="submission" date="2022-12" db="EMBL/GenBank/DDBJ databases">
        <title>Chromosome-scale assembly of the Ensete ventricosum genome.</title>
        <authorList>
            <person name="Dussert Y."/>
            <person name="Stocks J."/>
            <person name="Wendawek A."/>
            <person name="Woldeyes F."/>
            <person name="Nichols R.A."/>
            <person name="Borrell J.S."/>
        </authorList>
    </citation>
    <scope>NUCLEOTIDE SEQUENCE [LARGE SCALE GENOMIC DNA]</scope>
    <source>
        <strain evidence="2">cv. Maze</strain>
        <tissue evidence="1">Seeds</tissue>
    </source>
</reference>
<accession>A0AAV8RF11</accession>
<organism evidence="1 2">
    <name type="scientific">Ensete ventricosum</name>
    <name type="common">Abyssinian banana</name>
    <name type="synonym">Musa ensete</name>
    <dbReference type="NCBI Taxonomy" id="4639"/>
    <lineage>
        <taxon>Eukaryota</taxon>
        <taxon>Viridiplantae</taxon>
        <taxon>Streptophyta</taxon>
        <taxon>Embryophyta</taxon>
        <taxon>Tracheophyta</taxon>
        <taxon>Spermatophyta</taxon>
        <taxon>Magnoliopsida</taxon>
        <taxon>Liliopsida</taxon>
        <taxon>Zingiberales</taxon>
        <taxon>Musaceae</taxon>
        <taxon>Ensete</taxon>
    </lineage>
</organism>